<accession>A0A3B0AUC2</accession>
<organism evidence="2 3">
    <name type="scientific">Streptomyces klenkii</name>
    <dbReference type="NCBI Taxonomy" id="1420899"/>
    <lineage>
        <taxon>Bacteria</taxon>
        <taxon>Bacillati</taxon>
        <taxon>Actinomycetota</taxon>
        <taxon>Actinomycetes</taxon>
        <taxon>Kitasatosporales</taxon>
        <taxon>Streptomycetaceae</taxon>
        <taxon>Streptomyces</taxon>
    </lineage>
</organism>
<evidence type="ECO:0000313" key="2">
    <source>
        <dbReference type="EMBL" id="RKN64111.1"/>
    </source>
</evidence>
<dbReference type="SUPFAM" id="SSF49452">
    <property type="entry name" value="Starch-binding domain-like"/>
    <property type="match status" value="1"/>
</dbReference>
<comment type="caution">
    <text evidence="2">The sequence shown here is derived from an EMBL/GenBank/DDBJ whole genome shotgun (WGS) entry which is preliminary data.</text>
</comment>
<dbReference type="OrthoDB" id="4231242at2"/>
<proteinExistence type="predicted"/>
<dbReference type="RefSeq" id="WP_120758669.1">
    <property type="nucleotide sequence ID" value="NZ_JBFADQ010000050.1"/>
</dbReference>
<dbReference type="InterPro" id="IPR013784">
    <property type="entry name" value="Carb-bd-like_fold"/>
</dbReference>
<dbReference type="Pfam" id="PF13620">
    <property type="entry name" value="CarboxypepD_reg"/>
    <property type="match status" value="1"/>
</dbReference>
<sequence length="99" mass="9580">MSPSPAPAGVIRGTVRDAAGAPVAGARVAFTDGPVPLPDIAAVTDGEGRFALTAPAAGTYTLACREAAGAASAQVRVGGTAEPGAAGRPEDVRADLRLG</sequence>
<name>A0A3B0AUC2_9ACTN</name>
<dbReference type="GO" id="GO:0030246">
    <property type="term" value="F:carbohydrate binding"/>
    <property type="evidence" value="ECO:0007669"/>
    <property type="project" value="InterPro"/>
</dbReference>
<dbReference type="GO" id="GO:0004180">
    <property type="term" value="F:carboxypeptidase activity"/>
    <property type="evidence" value="ECO:0007669"/>
    <property type="project" value="UniProtKB-KW"/>
</dbReference>
<feature type="compositionally biased region" description="Basic and acidic residues" evidence="1">
    <location>
        <begin position="88"/>
        <end position="99"/>
    </location>
</feature>
<dbReference type="Proteomes" id="UP000270343">
    <property type="component" value="Unassembled WGS sequence"/>
</dbReference>
<keyword evidence="2" id="KW-0121">Carboxypeptidase</keyword>
<gene>
    <name evidence="2" type="ORF">D7231_29505</name>
</gene>
<dbReference type="AlphaFoldDB" id="A0A3B0AUC2"/>
<keyword evidence="3" id="KW-1185">Reference proteome</keyword>
<dbReference type="Gene3D" id="2.60.40.1120">
    <property type="entry name" value="Carboxypeptidase-like, regulatory domain"/>
    <property type="match status" value="1"/>
</dbReference>
<dbReference type="EMBL" id="RBAM01000017">
    <property type="protein sequence ID" value="RKN64111.1"/>
    <property type="molecule type" value="Genomic_DNA"/>
</dbReference>
<evidence type="ECO:0000313" key="3">
    <source>
        <dbReference type="Proteomes" id="UP000270343"/>
    </source>
</evidence>
<protein>
    <submittedName>
        <fullName evidence="2">Carboxypeptidase regulatory-like domain-containing protein</fullName>
    </submittedName>
</protein>
<evidence type="ECO:0000256" key="1">
    <source>
        <dbReference type="SAM" id="MobiDB-lite"/>
    </source>
</evidence>
<keyword evidence="2" id="KW-0378">Hydrolase</keyword>
<reference evidence="2 3" key="1">
    <citation type="journal article" date="2015" name="Antonie Van Leeuwenhoek">
        <title>Streptomyces klenkii sp. nov., isolated from deep marine sediment.</title>
        <authorList>
            <person name="Veyisoglu A."/>
            <person name="Sahin N."/>
        </authorList>
    </citation>
    <scope>NUCLEOTIDE SEQUENCE [LARGE SCALE GENOMIC DNA]</scope>
    <source>
        <strain evidence="2 3">KCTC 29202</strain>
    </source>
</reference>
<keyword evidence="2" id="KW-0645">Protease</keyword>
<feature type="region of interest" description="Disordered" evidence="1">
    <location>
        <begin position="78"/>
        <end position="99"/>
    </location>
</feature>